<evidence type="ECO:0000313" key="12">
    <source>
        <dbReference type="Proteomes" id="UP000005508"/>
    </source>
</evidence>
<dbReference type="Pfam" id="PF00293">
    <property type="entry name" value="NUDIX"/>
    <property type="match status" value="1"/>
</dbReference>
<feature type="binding site" evidence="9">
    <location>
        <begin position="193"/>
        <end position="200"/>
    </location>
    <ligand>
        <name>substrate</name>
    </ligand>
</feature>
<feature type="binding site" evidence="9">
    <location>
        <position position="70"/>
    </location>
    <ligand>
        <name>substrate</name>
    </ligand>
</feature>
<keyword evidence="5 9" id="KW-0460">Magnesium</keyword>
<evidence type="ECO:0000313" key="11">
    <source>
        <dbReference type="EMBL" id="EGY32466.1"/>
    </source>
</evidence>
<evidence type="ECO:0000256" key="4">
    <source>
        <dbReference type="ARBA" id="ARBA00022833"/>
    </source>
</evidence>
<evidence type="ECO:0000256" key="7">
    <source>
        <dbReference type="ARBA" id="ARBA00023211"/>
    </source>
</evidence>
<dbReference type="FunFam" id="3.90.79.10:FF:000004">
    <property type="entry name" value="NADH pyrophosphatase"/>
    <property type="match status" value="1"/>
</dbReference>
<feature type="binding site" evidence="9">
    <location>
        <position position="175"/>
    </location>
    <ligand>
        <name>a divalent metal cation</name>
        <dbReference type="ChEBI" id="CHEBI:60240"/>
        <label>2</label>
    </ligand>
</feature>
<comment type="catalytic activity">
    <reaction evidence="9">
        <text>NADH + H2O = reduced beta-nicotinamide D-ribonucleotide + AMP + 2 H(+)</text>
        <dbReference type="Rhea" id="RHEA:48868"/>
        <dbReference type="ChEBI" id="CHEBI:15377"/>
        <dbReference type="ChEBI" id="CHEBI:15378"/>
        <dbReference type="ChEBI" id="CHEBI:57945"/>
        <dbReference type="ChEBI" id="CHEBI:90832"/>
        <dbReference type="ChEBI" id="CHEBI:456215"/>
        <dbReference type="EC" id="3.6.1.22"/>
    </reaction>
</comment>
<organism evidence="11 12">
    <name type="scientific">Aggregatibacter actinomycetemcomitans serotype e str. SC1083</name>
    <dbReference type="NCBI Taxonomy" id="907488"/>
    <lineage>
        <taxon>Bacteria</taxon>
        <taxon>Pseudomonadati</taxon>
        <taxon>Pseudomonadota</taxon>
        <taxon>Gammaproteobacteria</taxon>
        <taxon>Pasteurellales</taxon>
        <taxon>Pasteurellaceae</taxon>
        <taxon>Aggregatibacter</taxon>
    </lineage>
</organism>
<dbReference type="PATRIC" id="fig|907488.3.peg.2106"/>
<feature type="binding site" evidence="9">
    <location>
        <position position="112"/>
    </location>
    <ligand>
        <name>substrate</name>
    </ligand>
</feature>
<dbReference type="InterPro" id="IPR022925">
    <property type="entry name" value="RNA_Hydrolase_NudC"/>
</dbReference>
<dbReference type="InterPro" id="IPR015797">
    <property type="entry name" value="NUDIX_hydrolase-like_dom_sf"/>
</dbReference>
<dbReference type="EC" id="3.6.1.22" evidence="9"/>
<comment type="caution">
    <text evidence="11">The sequence shown here is derived from an EMBL/GenBank/DDBJ whole genome shotgun (WGS) entry which is preliminary data.</text>
</comment>
<evidence type="ECO:0000256" key="5">
    <source>
        <dbReference type="ARBA" id="ARBA00022842"/>
    </source>
</evidence>
<feature type="binding site" evidence="9">
    <location>
        <position position="120"/>
    </location>
    <ligand>
        <name>Zn(2+)</name>
        <dbReference type="ChEBI" id="CHEBI:29105"/>
    </ligand>
</feature>
<feature type="binding site" evidence="9">
    <location>
        <position position="175"/>
    </location>
    <ligand>
        <name>a divalent metal cation</name>
        <dbReference type="ChEBI" id="CHEBI:60240"/>
        <label>3</label>
    </ligand>
</feature>
<feature type="binding site" evidence="9">
    <location>
        <position position="220"/>
    </location>
    <ligand>
        <name>a divalent metal cation</name>
        <dbReference type="ChEBI" id="CHEBI:60240"/>
        <label>3</label>
    </ligand>
</feature>
<evidence type="ECO:0000256" key="6">
    <source>
        <dbReference type="ARBA" id="ARBA00023027"/>
    </source>
</evidence>
<reference evidence="11 12" key="1">
    <citation type="submission" date="2010-10" db="EMBL/GenBank/DDBJ databases">
        <authorList>
            <person name="Chen C."/>
            <person name="Kittichotirat W."/>
            <person name="Asikainen S."/>
            <person name="Bumgarner R."/>
        </authorList>
    </citation>
    <scope>NUCLEOTIDE SEQUENCE [LARGE SCALE GENOMIC DNA]</scope>
    <source>
        <strain evidence="11 12">SC1083</strain>
    </source>
</reference>
<evidence type="ECO:0000256" key="3">
    <source>
        <dbReference type="ARBA" id="ARBA00022801"/>
    </source>
</evidence>
<feature type="binding site" evidence="9">
    <location>
        <position position="179"/>
    </location>
    <ligand>
        <name>a divalent metal cation</name>
        <dbReference type="ChEBI" id="CHEBI:60240"/>
        <label>1</label>
    </ligand>
</feature>
<dbReference type="Gene3D" id="3.90.79.20">
    <property type="match status" value="1"/>
</dbReference>
<feature type="domain" description="Nudix hydrolase" evidence="10">
    <location>
        <begin position="126"/>
        <end position="250"/>
    </location>
</feature>
<dbReference type="SMR" id="G4ABC5"/>
<dbReference type="GO" id="GO:0035529">
    <property type="term" value="F:NADH pyrophosphatase activity"/>
    <property type="evidence" value="ECO:0007669"/>
    <property type="project" value="RHEA"/>
</dbReference>
<keyword evidence="7 9" id="KW-0464">Manganese</keyword>
<dbReference type="GO" id="GO:0000287">
    <property type="term" value="F:magnesium ion binding"/>
    <property type="evidence" value="ECO:0007669"/>
    <property type="project" value="UniProtKB-UniRule"/>
</dbReference>
<comment type="cofactor">
    <cofactor evidence="9">
        <name>Mg(2+)</name>
        <dbReference type="ChEBI" id="CHEBI:18420"/>
    </cofactor>
    <cofactor evidence="9">
        <name>Mn(2+)</name>
        <dbReference type="ChEBI" id="CHEBI:29035"/>
    </cofactor>
    <text evidence="9">Divalent metal cations. Mg(2+) or Mn(2+).</text>
</comment>
<dbReference type="GO" id="GO:0008270">
    <property type="term" value="F:zinc ion binding"/>
    <property type="evidence" value="ECO:0007669"/>
    <property type="project" value="UniProtKB-UniRule"/>
</dbReference>
<feature type="binding site" evidence="9">
    <location>
        <position position="159"/>
    </location>
    <ligand>
        <name>a divalent metal cation</name>
        <dbReference type="ChEBI" id="CHEBI:60240"/>
        <label>1</label>
    </ligand>
</feature>
<feature type="binding site" evidence="9">
    <location>
        <position position="243"/>
    </location>
    <ligand>
        <name>substrate</name>
    </ligand>
</feature>
<dbReference type="EMBL" id="AEJM01000048">
    <property type="protein sequence ID" value="EGY32466.1"/>
    <property type="molecule type" value="Genomic_DNA"/>
</dbReference>
<evidence type="ECO:0000256" key="8">
    <source>
        <dbReference type="ARBA" id="ARBA00023679"/>
    </source>
</evidence>
<comment type="cofactor">
    <cofactor evidence="9">
        <name>Zn(2+)</name>
        <dbReference type="ChEBI" id="CHEBI:29105"/>
    </cofactor>
    <text evidence="9">Binds 1 zinc ion per subunit.</text>
</comment>
<feature type="binding site" evidence="9">
    <location>
        <position position="99"/>
    </location>
    <ligand>
        <name>Zn(2+)</name>
        <dbReference type="ChEBI" id="CHEBI:29105"/>
    </ligand>
</feature>
<dbReference type="HAMAP" id="MF_00297">
    <property type="entry name" value="Nudix_NudC"/>
    <property type="match status" value="1"/>
</dbReference>
<proteinExistence type="inferred from homology"/>
<feature type="binding site" evidence="9">
    <location>
        <position position="220"/>
    </location>
    <ligand>
        <name>a divalent metal cation</name>
        <dbReference type="ChEBI" id="CHEBI:60240"/>
        <label>1</label>
    </ligand>
</feature>
<evidence type="ECO:0000256" key="1">
    <source>
        <dbReference type="ARBA" id="ARBA00009595"/>
    </source>
</evidence>
<dbReference type="AlphaFoldDB" id="G4ABC5"/>
<dbReference type="CDD" id="cd03429">
    <property type="entry name" value="NUDIX_NADH_pyrophosphatase_Nudt13"/>
    <property type="match status" value="1"/>
</dbReference>
<dbReference type="Proteomes" id="UP000005508">
    <property type="component" value="Unassembled WGS sequence"/>
</dbReference>
<dbReference type="GO" id="GO:0006742">
    <property type="term" value="P:NADP+ catabolic process"/>
    <property type="evidence" value="ECO:0007669"/>
    <property type="project" value="TreeGrafter"/>
</dbReference>
<dbReference type="InterPro" id="IPR050241">
    <property type="entry name" value="NAD-cap_RNA_hydrolase_NudC"/>
</dbReference>
<comment type="subunit">
    <text evidence="9">Homodimer.</text>
</comment>
<name>G4ABC5_AGGAC</name>
<feature type="binding site" evidence="9">
    <location>
        <position position="117"/>
    </location>
    <ligand>
        <name>Zn(2+)</name>
        <dbReference type="ChEBI" id="CHEBI:29105"/>
    </ligand>
</feature>
<keyword evidence="6 9" id="KW-0520">NAD</keyword>
<dbReference type="GO" id="GO:0019677">
    <property type="term" value="P:NAD+ catabolic process"/>
    <property type="evidence" value="ECO:0007669"/>
    <property type="project" value="TreeGrafter"/>
</dbReference>
<feature type="binding site" evidence="9">
    <location>
        <position position="102"/>
    </location>
    <ligand>
        <name>Zn(2+)</name>
        <dbReference type="ChEBI" id="CHEBI:29105"/>
    </ligand>
</feature>
<dbReference type="PANTHER" id="PTHR42904">
    <property type="entry name" value="NUDIX HYDROLASE, NUDC SUBFAMILY"/>
    <property type="match status" value="1"/>
</dbReference>
<dbReference type="GO" id="GO:0000210">
    <property type="term" value="F:NAD+ diphosphatase activity"/>
    <property type="evidence" value="ECO:0007669"/>
    <property type="project" value="UniProtKB-UniRule"/>
</dbReference>
<dbReference type="SUPFAM" id="SSF55811">
    <property type="entry name" value="Nudix"/>
    <property type="match status" value="2"/>
</dbReference>
<dbReference type="InterPro" id="IPR015376">
    <property type="entry name" value="Znr_NADH_PPase"/>
</dbReference>
<feature type="binding site" evidence="9">
    <location>
        <position position="179"/>
    </location>
    <ligand>
        <name>a divalent metal cation</name>
        <dbReference type="ChEBI" id="CHEBI:60240"/>
        <label>3</label>
    </ligand>
</feature>
<evidence type="ECO:0000259" key="10">
    <source>
        <dbReference type="PROSITE" id="PS51462"/>
    </source>
</evidence>
<dbReference type="Gene3D" id="3.90.79.10">
    <property type="entry name" value="Nucleoside Triphosphate Pyrophosphohydrolase"/>
    <property type="match status" value="1"/>
</dbReference>
<comment type="similarity">
    <text evidence="1 9">Belongs to the Nudix hydrolase family. NudC subfamily.</text>
</comment>
<dbReference type="InterPro" id="IPR049734">
    <property type="entry name" value="NudC-like_C"/>
</dbReference>
<dbReference type="InterPro" id="IPR000086">
    <property type="entry name" value="NUDIX_hydrolase_dom"/>
</dbReference>
<keyword evidence="3 9" id="KW-0378">Hydrolase</keyword>
<protein>
    <recommendedName>
        <fullName evidence="9">NAD-capped RNA hydrolase NudC</fullName>
        <shortName evidence="9">DeNADding enzyme NudC</shortName>
        <ecNumber evidence="9">3.6.1.-</ecNumber>
    </recommendedName>
    <alternativeName>
        <fullName evidence="9">NADH pyrophosphatase</fullName>
        <ecNumber evidence="9">3.6.1.22</ecNumber>
    </alternativeName>
</protein>
<dbReference type="GO" id="GO:0030145">
    <property type="term" value="F:manganese ion binding"/>
    <property type="evidence" value="ECO:0007669"/>
    <property type="project" value="UniProtKB-UniRule"/>
</dbReference>
<keyword evidence="2 9" id="KW-0479">Metal-binding</keyword>
<evidence type="ECO:0000256" key="9">
    <source>
        <dbReference type="HAMAP-Rule" id="MF_00297"/>
    </source>
</evidence>
<comment type="function">
    <text evidence="9">mRNA decapping enzyme that specifically removes the nicotinamide adenine dinucleotide (NAD) cap from a subset of mRNAs by hydrolyzing the diphosphate linkage to produce nicotinamide mononucleotide (NMN) and 5' monophosphate mRNA. The NAD-cap is present at the 5'-end of some mRNAs and stabilizes RNA against 5'-processing. Has preference for mRNAs with a 5'-end purine. Catalyzes the hydrolysis of a broad range of dinucleotide pyrophosphates.</text>
</comment>
<keyword evidence="4 9" id="KW-0862">Zinc</keyword>
<feature type="binding site" evidence="9">
    <location>
        <position position="125"/>
    </location>
    <ligand>
        <name>substrate</name>
    </ligand>
</feature>
<dbReference type="RefSeq" id="WP_005559477.1">
    <property type="nucleotide sequence ID" value="NZ_AEJM01000048.1"/>
</dbReference>
<dbReference type="PANTHER" id="PTHR42904:SF6">
    <property type="entry name" value="NAD-CAPPED RNA HYDROLASE NUDT12"/>
    <property type="match status" value="1"/>
</dbReference>
<feature type="short sequence motif" description="Nudix box" evidence="9">
    <location>
        <begin position="160"/>
        <end position="181"/>
    </location>
</feature>
<comment type="caution">
    <text evidence="9">Lacks conserved residue(s) required for the propagation of feature annotation.</text>
</comment>
<evidence type="ECO:0000256" key="2">
    <source>
        <dbReference type="ARBA" id="ARBA00022723"/>
    </source>
</evidence>
<comment type="catalytic activity">
    <reaction evidence="8">
        <text>a 5'-end NAD(+)-phospho-ribonucleoside in mRNA + H2O = a 5'-end phospho-adenosine-phospho-ribonucleoside in mRNA + beta-nicotinamide D-ribonucleotide + 2 H(+)</text>
        <dbReference type="Rhea" id="RHEA:60876"/>
        <dbReference type="Rhea" id="RHEA-COMP:15698"/>
        <dbReference type="Rhea" id="RHEA-COMP:15719"/>
        <dbReference type="ChEBI" id="CHEBI:14649"/>
        <dbReference type="ChEBI" id="CHEBI:15377"/>
        <dbReference type="ChEBI" id="CHEBI:15378"/>
        <dbReference type="ChEBI" id="CHEBI:144029"/>
        <dbReference type="ChEBI" id="CHEBI:144051"/>
    </reaction>
    <physiologicalReaction direction="left-to-right" evidence="8">
        <dbReference type="Rhea" id="RHEA:60877"/>
    </physiologicalReaction>
</comment>
<dbReference type="PROSITE" id="PS51462">
    <property type="entry name" value="NUDIX"/>
    <property type="match status" value="1"/>
</dbReference>
<dbReference type="EC" id="3.6.1.-" evidence="9"/>
<dbReference type="NCBIfam" id="NF001299">
    <property type="entry name" value="PRK00241.1"/>
    <property type="match status" value="1"/>
</dbReference>
<accession>G4ABC5</accession>
<dbReference type="GO" id="GO:0110153">
    <property type="term" value="F:RNA NAD-cap (NMN-forming) hydrolase activity"/>
    <property type="evidence" value="ECO:0007669"/>
    <property type="project" value="RHEA"/>
</dbReference>
<dbReference type="Pfam" id="PF09297">
    <property type="entry name" value="Zn_ribbon_NUD"/>
    <property type="match status" value="1"/>
</dbReference>
<comment type="catalytic activity">
    <reaction evidence="9">
        <text>NAD(+) + H2O = beta-nicotinamide D-ribonucleotide + AMP + 2 H(+)</text>
        <dbReference type="Rhea" id="RHEA:11800"/>
        <dbReference type="ChEBI" id="CHEBI:14649"/>
        <dbReference type="ChEBI" id="CHEBI:15377"/>
        <dbReference type="ChEBI" id="CHEBI:15378"/>
        <dbReference type="ChEBI" id="CHEBI:57540"/>
        <dbReference type="ChEBI" id="CHEBI:456215"/>
        <dbReference type="EC" id="3.6.1.22"/>
    </reaction>
</comment>
<sequence>MNAIQPEDKGFWLFTRESTIHLIDGNLPFGNAAELGFVRLHTMRIGEWLGQPLYLVETQPNDHRAYFSLRDQLPLPQAQFNLLSRGVELNHFYQTHQFCGKCGGKTKQMQEEWVVKCRACGFHTYPVICPSIIVAVRRGSQILLANHIRHKGGIYTTLAGFVEVGETFEEAVYREIWEETQINVKNLRYFGSQPWAFPNSQMVGFLADYEGGEITIQREEIYDAQWFDCDQPLPELPPHGTIARKLIETTLELCKQHKNKP</sequence>
<gene>
    <name evidence="9" type="primary">nudC</name>
    <name evidence="11" type="ORF">SC1083_2160</name>
</gene>
<dbReference type="GO" id="GO:0005829">
    <property type="term" value="C:cytosol"/>
    <property type="evidence" value="ECO:0007669"/>
    <property type="project" value="TreeGrafter"/>
</dbReference>